<gene>
    <name evidence="2" type="ORF">FB472_2362</name>
</gene>
<keyword evidence="1" id="KW-0732">Signal</keyword>
<organism evidence="2 3">
    <name type="scientific">Rhodoglobus vestalii</name>
    <dbReference type="NCBI Taxonomy" id="193384"/>
    <lineage>
        <taxon>Bacteria</taxon>
        <taxon>Bacillati</taxon>
        <taxon>Actinomycetota</taxon>
        <taxon>Actinomycetes</taxon>
        <taxon>Micrococcales</taxon>
        <taxon>Microbacteriaceae</taxon>
        <taxon>Rhodoglobus</taxon>
    </lineage>
</organism>
<name>A0A8H2K8A2_9MICO</name>
<keyword evidence="3" id="KW-1185">Reference proteome</keyword>
<dbReference type="AlphaFoldDB" id="A0A8H2K8A2"/>
<dbReference type="Proteomes" id="UP000316560">
    <property type="component" value="Unassembled WGS sequence"/>
</dbReference>
<protein>
    <submittedName>
        <fullName evidence="2">Uncharacterized protein</fullName>
    </submittedName>
</protein>
<accession>A0A8H2K8A2</accession>
<sequence>MGHARIFCRLRVMFLTSSASNVGFLPTSWVMTHPGTNGYLSSWGAILAGSSPAVIDI</sequence>
<feature type="signal peptide" evidence="1">
    <location>
        <begin position="1"/>
        <end position="19"/>
    </location>
</feature>
<dbReference type="EMBL" id="VFRA01000001">
    <property type="protein sequence ID" value="TQO20712.1"/>
    <property type="molecule type" value="Genomic_DNA"/>
</dbReference>
<evidence type="ECO:0000313" key="2">
    <source>
        <dbReference type="EMBL" id="TQO20712.1"/>
    </source>
</evidence>
<comment type="caution">
    <text evidence="2">The sequence shown here is derived from an EMBL/GenBank/DDBJ whole genome shotgun (WGS) entry which is preliminary data.</text>
</comment>
<evidence type="ECO:0000256" key="1">
    <source>
        <dbReference type="SAM" id="SignalP"/>
    </source>
</evidence>
<proteinExistence type="predicted"/>
<feature type="chain" id="PRO_5034695203" evidence="1">
    <location>
        <begin position="20"/>
        <end position="57"/>
    </location>
</feature>
<evidence type="ECO:0000313" key="3">
    <source>
        <dbReference type="Proteomes" id="UP000316560"/>
    </source>
</evidence>
<reference evidence="2 3" key="1">
    <citation type="submission" date="2019-06" db="EMBL/GenBank/DDBJ databases">
        <title>Sequencing the genomes of 1000 actinobacteria strains.</title>
        <authorList>
            <person name="Klenk H.-P."/>
        </authorList>
    </citation>
    <scope>NUCLEOTIDE SEQUENCE [LARGE SCALE GENOMIC DNA]</scope>
    <source>
        <strain evidence="2 3">DSM 21947</strain>
    </source>
</reference>